<sequence>MALSKLRQHSLSLADLVKHGRPPLSEKSLLSSANFTLSLLPIRLAHRLQALRNLPYIVVSNPNISRIYSTYLNSLSILLPYWRAAAEGRPINSLEEEIRFTNTLAELVAMHTDTIPILARGFLECRRYISPSQVTTFLDEHLRARIGTRLVAEQHIALHFSSQPHFDPEASPTPCPEHPSFIGVIDTALKPATVVDSCAGFVADICELRYGTRPPVIIDGEPDTTFASVPMHLEYIVTEMLKNAFRATIENRSKEPVVVTIAPEPPQRLSPDAIPHITPPDSDRGQFRAEAILPLDDNAPGVTIRIRDRGGGIPPQVVPDIWSYSFSTFSEDDEFPGSSGSDGLSAIANAGSGLSSIAGLGYGLPLSRAYAEYFGGGIAVQSLYRWGTDVYLRLKGIGQIDG</sequence>
<dbReference type="PROSITE" id="PS50109">
    <property type="entry name" value="HIS_KIN"/>
    <property type="match status" value="1"/>
</dbReference>
<dbReference type="EC" id="2.7.11.-" evidence="10"/>
<keyword evidence="8" id="KW-0809">Transit peptide</keyword>
<gene>
    <name evidence="12" type="ORF">CSOL1703_00011691</name>
</gene>
<dbReference type="AlphaFoldDB" id="A0A9N9ZQB3"/>
<dbReference type="Gene3D" id="3.30.565.10">
    <property type="entry name" value="Histidine kinase-like ATPase, C-terminal domain"/>
    <property type="match status" value="1"/>
</dbReference>
<dbReference type="SMART" id="SM00387">
    <property type="entry name" value="HATPase_c"/>
    <property type="match status" value="1"/>
</dbReference>
<evidence type="ECO:0000256" key="1">
    <source>
        <dbReference type="ARBA" id="ARBA00004305"/>
    </source>
</evidence>
<evidence type="ECO:0000256" key="10">
    <source>
        <dbReference type="RuleBase" id="RU366032"/>
    </source>
</evidence>
<evidence type="ECO:0000313" key="13">
    <source>
        <dbReference type="Proteomes" id="UP000775872"/>
    </source>
</evidence>
<evidence type="ECO:0000313" key="12">
    <source>
        <dbReference type="EMBL" id="CAH0059651.1"/>
    </source>
</evidence>
<keyword evidence="3" id="KW-0597">Phosphoprotein</keyword>
<dbReference type="InterPro" id="IPR003594">
    <property type="entry name" value="HATPase_dom"/>
</dbReference>
<keyword evidence="7 10" id="KW-0067">ATP-binding</keyword>
<dbReference type="InterPro" id="IPR036890">
    <property type="entry name" value="HATPase_C_sf"/>
</dbReference>
<evidence type="ECO:0000256" key="3">
    <source>
        <dbReference type="ARBA" id="ARBA00022553"/>
    </source>
</evidence>
<evidence type="ECO:0000256" key="7">
    <source>
        <dbReference type="ARBA" id="ARBA00022840"/>
    </source>
</evidence>
<protein>
    <recommendedName>
        <fullName evidence="10">Protein-serine/threonine kinase</fullName>
        <ecNumber evidence="10">2.7.11.-</ecNumber>
    </recommendedName>
</protein>
<evidence type="ECO:0000259" key="11">
    <source>
        <dbReference type="PROSITE" id="PS50109"/>
    </source>
</evidence>
<dbReference type="GO" id="GO:0010906">
    <property type="term" value="P:regulation of glucose metabolic process"/>
    <property type="evidence" value="ECO:0007669"/>
    <property type="project" value="TreeGrafter"/>
</dbReference>
<dbReference type="Proteomes" id="UP000775872">
    <property type="component" value="Unassembled WGS sequence"/>
</dbReference>
<dbReference type="Gene3D" id="1.20.140.20">
    <property type="entry name" value="Alpha-ketoacid/pyruvate dehydrogenase kinase, N-terminal domain"/>
    <property type="match status" value="1"/>
</dbReference>
<dbReference type="Pfam" id="PF10436">
    <property type="entry name" value="BCDHK_Adom3"/>
    <property type="match status" value="1"/>
</dbReference>
<dbReference type="Pfam" id="PF02518">
    <property type="entry name" value="HATPase_c"/>
    <property type="match status" value="1"/>
</dbReference>
<name>A0A9N9ZQB3_9HYPO</name>
<feature type="domain" description="Histidine kinase" evidence="11">
    <location>
        <begin position="230"/>
        <end position="398"/>
    </location>
</feature>
<dbReference type="PANTHER" id="PTHR11947:SF20">
    <property type="entry name" value="[3-METHYL-2-OXOBUTANOATE DEHYDROGENASE [LIPOAMIDE]] KINASE, MITOCHONDRIAL"/>
    <property type="match status" value="1"/>
</dbReference>
<dbReference type="InterPro" id="IPR039028">
    <property type="entry name" value="BCKD/PDK"/>
</dbReference>
<evidence type="ECO:0000256" key="9">
    <source>
        <dbReference type="ARBA" id="ARBA00023128"/>
    </source>
</evidence>
<dbReference type="InterPro" id="IPR004358">
    <property type="entry name" value="Sig_transdc_His_kin-like_C"/>
</dbReference>
<dbReference type="SUPFAM" id="SSF69012">
    <property type="entry name" value="alpha-ketoacid dehydrogenase kinase, N-terminal domain"/>
    <property type="match status" value="1"/>
</dbReference>
<keyword evidence="6 10" id="KW-0418">Kinase</keyword>
<keyword evidence="9 10" id="KW-0496">Mitochondrion</keyword>
<organism evidence="12 13">
    <name type="scientific">Clonostachys solani</name>
    <dbReference type="NCBI Taxonomy" id="160281"/>
    <lineage>
        <taxon>Eukaryota</taxon>
        <taxon>Fungi</taxon>
        <taxon>Dikarya</taxon>
        <taxon>Ascomycota</taxon>
        <taxon>Pezizomycotina</taxon>
        <taxon>Sordariomycetes</taxon>
        <taxon>Hypocreomycetidae</taxon>
        <taxon>Hypocreales</taxon>
        <taxon>Bionectriaceae</taxon>
        <taxon>Clonostachys</taxon>
    </lineage>
</organism>
<evidence type="ECO:0000256" key="2">
    <source>
        <dbReference type="ARBA" id="ARBA00006155"/>
    </source>
</evidence>
<comment type="subcellular location">
    <subcellularLocation>
        <location evidence="1 10">Mitochondrion matrix</location>
    </subcellularLocation>
</comment>
<dbReference type="PANTHER" id="PTHR11947">
    <property type="entry name" value="PYRUVATE DEHYDROGENASE KINASE"/>
    <property type="match status" value="1"/>
</dbReference>
<dbReference type="PRINTS" id="PR00344">
    <property type="entry name" value="BCTRLSENSOR"/>
</dbReference>
<keyword evidence="5 10" id="KW-0547">Nucleotide-binding</keyword>
<dbReference type="GO" id="GO:0005759">
    <property type="term" value="C:mitochondrial matrix"/>
    <property type="evidence" value="ECO:0007669"/>
    <property type="project" value="UniProtKB-SubCell"/>
</dbReference>
<comment type="similarity">
    <text evidence="2 10">Belongs to the PDK/BCKDK protein kinase family.</text>
</comment>
<accession>A0A9N9ZQB3</accession>
<dbReference type="EMBL" id="CABFOC020000097">
    <property type="protein sequence ID" value="CAH0059651.1"/>
    <property type="molecule type" value="Genomic_DNA"/>
</dbReference>
<evidence type="ECO:0000256" key="8">
    <source>
        <dbReference type="ARBA" id="ARBA00022946"/>
    </source>
</evidence>
<dbReference type="GO" id="GO:0005524">
    <property type="term" value="F:ATP binding"/>
    <property type="evidence" value="ECO:0007669"/>
    <property type="project" value="UniProtKB-UniRule"/>
</dbReference>
<dbReference type="InterPro" id="IPR005467">
    <property type="entry name" value="His_kinase_dom"/>
</dbReference>
<comment type="caution">
    <text evidence="12">The sequence shown here is derived from an EMBL/GenBank/DDBJ whole genome shotgun (WGS) entry which is preliminary data.</text>
</comment>
<evidence type="ECO:0000256" key="5">
    <source>
        <dbReference type="ARBA" id="ARBA00022741"/>
    </source>
</evidence>
<dbReference type="SUPFAM" id="SSF55874">
    <property type="entry name" value="ATPase domain of HSP90 chaperone/DNA topoisomerase II/histidine kinase"/>
    <property type="match status" value="1"/>
</dbReference>
<reference evidence="12" key="1">
    <citation type="submission" date="2021-10" db="EMBL/GenBank/DDBJ databases">
        <authorList>
            <person name="Piombo E."/>
        </authorList>
    </citation>
    <scope>NUCLEOTIDE SEQUENCE</scope>
</reference>
<dbReference type="InterPro" id="IPR036784">
    <property type="entry name" value="AK/P_DHK_N_sf"/>
</dbReference>
<dbReference type="InterPro" id="IPR018955">
    <property type="entry name" value="BCDHK/PDK_N"/>
</dbReference>
<evidence type="ECO:0000256" key="4">
    <source>
        <dbReference type="ARBA" id="ARBA00022679"/>
    </source>
</evidence>
<keyword evidence="13" id="KW-1185">Reference proteome</keyword>
<dbReference type="OrthoDB" id="3264224at2759"/>
<dbReference type="GO" id="GO:0004740">
    <property type="term" value="F:pyruvate dehydrogenase (acetyl-transferring) kinase activity"/>
    <property type="evidence" value="ECO:0007669"/>
    <property type="project" value="TreeGrafter"/>
</dbReference>
<proteinExistence type="inferred from homology"/>
<evidence type="ECO:0000256" key="6">
    <source>
        <dbReference type="ARBA" id="ARBA00022777"/>
    </source>
</evidence>
<keyword evidence="4 10" id="KW-0808">Transferase</keyword>